<dbReference type="OrthoDB" id="3980520at2759"/>
<proteinExistence type="predicted"/>
<evidence type="ECO:0000313" key="2">
    <source>
        <dbReference type="Proteomes" id="UP000774326"/>
    </source>
</evidence>
<dbReference type="Proteomes" id="UP000774326">
    <property type="component" value="Unassembled WGS sequence"/>
</dbReference>
<dbReference type="EMBL" id="JAEUBG010005785">
    <property type="protein sequence ID" value="KAH3672651.1"/>
    <property type="molecule type" value="Genomic_DNA"/>
</dbReference>
<dbReference type="AlphaFoldDB" id="A0A9P8TBX9"/>
<gene>
    <name evidence="1" type="ORF">WICPIJ_010021</name>
</gene>
<evidence type="ECO:0000313" key="1">
    <source>
        <dbReference type="EMBL" id="KAH3672651.1"/>
    </source>
</evidence>
<comment type="caution">
    <text evidence="1">The sequence shown here is derived from an EMBL/GenBank/DDBJ whole genome shotgun (WGS) entry which is preliminary data.</text>
</comment>
<reference evidence="1" key="1">
    <citation type="journal article" date="2021" name="Open Biol.">
        <title>Shared evolutionary footprints suggest mitochondrial oxidative damage underlies multiple complex I losses in fungi.</title>
        <authorList>
            <person name="Schikora-Tamarit M.A."/>
            <person name="Marcet-Houben M."/>
            <person name="Nosek J."/>
            <person name="Gabaldon T."/>
        </authorList>
    </citation>
    <scope>NUCLEOTIDE SEQUENCE</scope>
    <source>
        <strain evidence="1">CBS2887</strain>
    </source>
</reference>
<organism evidence="1 2">
    <name type="scientific">Wickerhamomyces pijperi</name>
    <name type="common">Yeast</name>
    <name type="synonym">Pichia pijperi</name>
    <dbReference type="NCBI Taxonomy" id="599730"/>
    <lineage>
        <taxon>Eukaryota</taxon>
        <taxon>Fungi</taxon>
        <taxon>Dikarya</taxon>
        <taxon>Ascomycota</taxon>
        <taxon>Saccharomycotina</taxon>
        <taxon>Saccharomycetes</taxon>
        <taxon>Phaffomycetales</taxon>
        <taxon>Wickerhamomycetaceae</taxon>
        <taxon>Wickerhamomyces</taxon>
    </lineage>
</organism>
<accession>A0A9P8TBX9</accession>
<protein>
    <submittedName>
        <fullName evidence="1">Uncharacterized protein</fullName>
    </submittedName>
</protein>
<reference evidence="1" key="2">
    <citation type="submission" date="2021-01" db="EMBL/GenBank/DDBJ databases">
        <authorList>
            <person name="Schikora-Tamarit M.A."/>
        </authorList>
    </citation>
    <scope>NUCLEOTIDE SEQUENCE</scope>
    <source>
        <strain evidence="1">CBS2887</strain>
    </source>
</reference>
<keyword evidence="2" id="KW-1185">Reference proteome</keyword>
<sequence length="312" mass="34859">MAPPPANPQDVKRLLNTLYPYLSKNPVISKLHNTLLSKTPNPVSTTTTTTSSVNRAKSLFKTRPVPPLTEKLPLNSAISLLPSRSASESCINSLSNILYFRTKNQNLQYQDFASLTSPLTSQFQQSSVGKLPGHQLFHVLKARDPKTLSPRGGYYLVFTDVRDAAAFLIDTSGLQIYGSHLNLEMVSYAEHSGFITQPLLDETESTITDIDVEVLKIRNVQDRGTYVLIAGVPNFIKIDTLRDLLWDYQLDYSRKLQDGPLRCLVSDDSAKVSNWIVKFQGKADALRSKRNWNGKEFNGEDRLLKVSASVLD</sequence>
<name>A0A9P8TBX9_WICPI</name>